<feature type="transmembrane region" description="Helical" evidence="8">
    <location>
        <begin position="24"/>
        <end position="43"/>
    </location>
</feature>
<dbReference type="EMBL" id="BAAAEW010000036">
    <property type="protein sequence ID" value="GAA0763347.1"/>
    <property type="molecule type" value="Genomic_DNA"/>
</dbReference>
<evidence type="ECO:0000259" key="9">
    <source>
        <dbReference type="PROSITE" id="PS50893"/>
    </source>
</evidence>
<keyword evidence="12" id="KW-1185">Reference proteome</keyword>
<evidence type="ECO:0000259" key="10">
    <source>
        <dbReference type="PROSITE" id="PS50929"/>
    </source>
</evidence>
<dbReference type="InterPro" id="IPR011527">
    <property type="entry name" value="ABC1_TM_dom"/>
</dbReference>
<dbReference type="Pfam" id="PF00005">
    <property type="entry name" value="ABC_tran"/>
    <property type="match status" value="1"/>
</dbReference>
<evidence type="ECO:0000256" key="8">
    <source>
        <dbReference type="SAM" id="Phobius"/>
    </source>
</evidence>
<dbReference type="Proteomes" id="UP001500279">
    <property type="component" value="Unassembled WGS sequence"/>
</dbReference>
<evidence type="ECO:0000256" key="1">
    <source>
        <dbReference type="ARBA" id="ARBA00004651"/>
    </source>
</evidence>
<dbReference type="PROSITE" id="PS50893">
    <property type="entry name" value="ABC_TRANSPORTER_2"/>
    <property type="match status" value="1"/>
</dbReference>
<dbReference type="InterPro" id="IPR003593">
    <property type="entry name" value="AAA+_ATPase"/>
</dbReference>
<keyword evidence="4" id="KW-0547">Nucleotide-binding</keyword>
<dbReference type="PANTHER" id="PTHR24221:SF654">
    <property type="entry name" value="ATP-BINDING CASSETTE SUB-FAMILY B MEMBER 6"/>
    <property type="match status" value="1"/>
</dbReference>
<dbReference type="SUPFAM" id="SSF90123">
    <property type="entry name" value="ABC transporter transmembrane region"/>
    <property type="match status" value="1"/>
</dbReference>
<evidence type="ECO:0008006" key="13">
    <source>
        <dbReference type="Google" id="ProtNLM"/>
    </source>
</evidence>
<dbReference type="PANTHER" id="PTHR24221">
    <property type="entry name" value="ATP-BINDING CASSETTE SUB-FAMILY B"/>
    <property type="match status" value="1"/>
</dbReference>
<dbReference type="SMART" id="SM00382">
    <property type="entry name" value="AAA"/>
    <property type="match status" value="1"/>
</dbReference>
<feature type="domain" description="ABC transmembrane type-1" evidence="10">
    <location>
        <begin position="1"/>
        <end position="268"/>
    </location>
</feature>
<keyword evidence="7 8" id="KW-0472">Membrane</keyword>
<keyword evidence="2" id="KW-1003">Cell membrane</keyword>
<dbReference type="Gene3D" id="3.40.50.300">
    <property type="entry name" value="P-loop containing nucleotide triphosphate hydrolases"/>
    <property type="match status" value="1"/>
</dbReference>
<evidence type="ECO:0000256" key="7">
    <source>
        <dbReference type="ARBA" id="ARBA00023136"/>
    </source>
</evidence>
<dbReference type="InterPro" id="IPR036640">
    <property type="entry name" value="ABC1_TM_sf"/>
</dbReference>
<comment type="subcellular location">
    <subcellularLocation>
        <location evidence="1">Cell membrane</location>
        <topology evidence="1">Multi-pass membrane protein</topology>
    </subcellularLocation>
</comment>
<dbReference type="InterPro" id="IPR003439">
    <property type="entry name" value="ABC_transporter-like_ATP-bd"/>
</dbReference>
<evidence type="ECO:0000256" key="2">
    <source>
        <dbReference type="ARBA" id="ARBA00022475"/>
    </source>
</evidence>
<feature type="transmembrane region" description="Helical" evidence="8">
    <location>
        <begin position="120"/>
        <end position="140"/>
    </location>
</feature>
<reference evidence="12" key="1">
    <citation type="journal article" date="2019" name="Int. J. Syst. Evol. Microbiol.">
        <title>The Global Catalogue of Microorganisms (GCM) 10K type strain sequencing project: providing services to taxonomists for standard genome sequencing and annotation.</title>
        <authorList>
            <consortium name="The Broad Institute Genomics Platform"/>
            <consortium name="The Broad Institute Genome Sequencing Center for Infectious Disease"/>
            <person name="Wu L."/>
            <person name="Ma J."/>
        </authorList>
    </citation>
    <scope>NUCLEOTIDE SEQUENCE [LARGE SCALE GENOMIC DNA]</scope>
    <source>
        <strain evidence="12">JCM 15503</strain>
    </source>
</reference>
<dbReference type="InterPro" id="IPR027417">
    <property type="entry name" value="P-loop_NTPase"/>
</dbReference>
<evidence type="ECO:0000313" key="12">
    <source>
        <dbReference type="Proteomes" id="UP001500279"/>
    </source>
</evidence>
<dbReference type="PROSITE" id="PS00211">
    <property type="entry name" value="ABC_TRANSPORTER_1"/>
    <property type="match status" value="1"/>
</dbReference>
<feature type="transmembrane region" description="Helical" evidence="8">
    <location>
        <begin position="97"/>
        <end position="114"/>
    </location>
</feature>
<organism evidence="11 12">
    <name type="scientific">Ideonella azotifigens</name>
    <dbReference type="NCBI Taxonomy" id="513160"/>
    <lineage>
        <taxon>Bacteria</taxon>
        <taxon>Pseudomonadati</taxon>
        <taxon>Pseudomonadota</taxon>
        <taxon>Betaproteobacteria</taxon>
        <taxon>Burkholderiales</taxon>
        <taxon>Sphaerotilaceae</taxon>
        <taxon>Ideonella</taxon>
    </lineage>
</organism>
<name>A0ABP3VR44_9BURK</name>
<keyword evidence="5" id="KW-0067">ATP-binding</keyword>
<evidence type="ECO:0000256" key="5">
    <source>
        <dbReference type="ARBA" id="ARBA00022840"/>
    </source>
</evidence>
<keyword evidence="3 8" id="KW-0812">Transmembrane</keyword>
<proteinExistence type="predicted"/>
<dbReference type="PROSITE" id="PS50929">
    <property type="entry name" value="ABC_TM1F"/>
    <property type="match status" value="1"/>
</dbReference>
<accession>A0ABP3VR44</accession>
<evidence type="ECO:0000256" key="6">
    <source>
        <dbReference type="ARBA" id="ARBA00022989"/>
    </source>
</evidence>
<dbReference type="InterPro" id="IPR017871">
    <property type="entry name" value="ABC_transporter-like_CS"/>
</dbReference>
<dbReference type="SUPFAM" id="SSF52540">
    <property type="entry name" value="P-loop containing nucleoside triphosphate hydrolases"/>
    <property type="match status" value="1"/>
</dbReference>
<sequence length="514" mass="54302">MRAGLLVGVSIAIGKVVGGGPAAAWAAMAAATGLLAAAALGYFGQRMVIDAVQDGLTRLREQLVERLLALPGDTVRQQGAERFVLAMTRDGELLNQMARACFGGLLPGTVLVLLCMGGIAVMLPALTAPLLVALTLLWLVRRRLSHRLAGQMALAHEAIDQLYEQLGGTVLRHELAVSHANELHEQQASRAKVAHTHALARELARTQTWVTELDALVLGLALLGLVAWLALAGGPAVSGPSLASVLFLLLALRGALQGALRALQEMAQGVPALASIERLLAMQAAPAHHGRVPPTHWRVTLEGMSRQADPRSLIRDLDLALEPGRITVLTGANGAGKTTLLRLLLGLTEAGHGRLRVDGVPWAQIDRSAFRRGVGYLPQNPVLFAGSVYDNLAYAVADATPQAVQRMATAVGLGPRLAAWPEGLAARLGPGGSPLSGGERQRIALARVLLRKPRMLILDEPTNHLDGPGTQALMALLRQAPGKPVVLVITHDPGFIARADQTLELVDGRLQARL</sequence>
<evidence type="ECO:0000256" key="4">
    <source>
        <dbReference type="ARBA" id="ARBA00022741"/>
    </source>
</evidence>
<evidence type="ECO:0000313" key="11">
    <source>
        <dbReference type="EMBL" id="GAA0763347.1"/>
    </source>
</evidence>
<dbReference type="Gene3D" id="1.20.1560.10">
    <property type="entry name" value="ABC transporter type 1, transmembrane domain"/>
    <property type="match status" value="1"/>
</dbReference>
<dbReference type="InterPro" id="IPR039421">
    <property type="entry name" value="Type_1_exporter"/>
</dbReference>
<keyword evidence="6 8" id="KW-1133">Transmembrane helix</keyword>
<protein>
    <recommendedName>
        <fullName evidence="13">ABC transporter ATP-binding protein</fullName>
    </recommendedName>
</protein>
<feature type="transmembrane region" description="Helical" evidence="8">
    <location>
        <begin position="213"/>
        <end position="231"/>
    </location>
</feature>
<feature type="domain" description="ABC transporter" evidence="9">
    <location>
        <begin position="299"/>
        <end position="514"/>
    </location>
</feature>
<gene>
    <name evidence="11" type="ORF">GCM10009107_48560</name>
</gene>
<comment type="caution">
    <text evidence="11">The sequence shown here is derived from an EMBL/GenBank/DDBJ whole genome shotgun (WGS) entry which is preliminary data.</text>
</comment>
<evidence type="ECO:0000256" key="3">
    <source>
        <dbReference type="ARBA" id="ARBA00022692"/>
    </source>
</evidence>